<dbReference type="EMBL" id="NBCO01000020">
    <property type="protein sequence ID" value="ORC87818.1"/>
    <property type="molecule type" value="Genomic_DNA"/>
</dbReference>
<accession>A0A1X0NTF4</accession>
<dbReference type="Proteomes" id="UP000192257">
    <property type="component" value="Unassembled WGS sequence"/>
</dbReference>
<keyword evidence="2" id="KW-1185">Reference proteome</keyword>
<reference evidence="1 2" key="1">
    <citation type="submission" date="2017-03" db="EMBL/GenBank/DDBJ databases">
        <title>An alternative strategy for trypanosome survival in the mammalian bloodstream revealed through genome and transcriptome analysis of the ubiquitous bovine parasite Trypanosoma (Megatrypanum) theileri.</title>
        <authorList>
            <person name="Kelly S."/>
            <person name="Ivens A."/>
            <person name="Mott A."/>
            <person name="O'Neill E."/>
            <person name="Emms D."/>
            <person name="Macleod O."/>
            <person name="Voorheis P."/>
            <person name="Matthews J."/>
            <person name="Matthews K."/>
            <person name="Carrington M."/>
        </authorList>
    </citation>
    <scope>NUCLEOTIDE SEQUENCE [LARGE SCALE GENOMIC DNA]</scope>
    <source>
        <strain evidence="1">Edinburgh</strain>
    </source>
</reference>
<evidence type="ECO:0000313" key="1">
    <source>
        <dbReference type="EMBL" id="ORC87818.1"/>
    </source>
</evidence>
<dbReference type="AlphaFoldDB" id="A0A1X0NTF4"/>
<dbReference type="GeneID" id="39986692"/>
<gene>
    <name evidence="1" type="ORF">TM35_000202270</name>
</gene>
<dbReference type="RefSeq" id="XP_028881884.1">
    <property type="nucleotide sequence ID" value="XM_029026912.1"/>
</dbReference>
<evidence type="ECO:0000313" key="2">
    <source>
        <dbReference type="Proteomes" id="UP000192257"/>
    </source>
</evidence>
<name>A0A1X0NTF4_9TRYP</name>
<organism evidence="1 2">
    <name type="scientific">Trypanosoma theileri</name>
    <dbReference type="NCBI Taxonomy" id="67003"/>
    <lineage>
        <taxon>Eukaryota</taxon>
        <taxon>Discoba</taxon>
        <taxon>Euglenozoa</taxon>
        <taxon>Kinetoplastea</taxon>
        <taxon>Metakinetoplastina</taxon>
        <taxon>Trypanosomatida</taxon>
        <taxon>Trypanosomatidae</taxon>
        <taxon>Trypanosoma</taxon>
    </lineage>
</organism>
<comment type="caution">
    <text evidence="1">The sequence shown here is derived from an EMBL/GenBank/DDBJ whole genome shotgun (WGS) entry which is preliminary data.</text>
</comment>
<dbReference type="VEuPathDB" id="TriTrypDB:TM35_000202270"/>
<proteinExistence type="predicted"/>
<dbReference type="OrthoDB" id="267303at2759"/>
<sequence>MGQASSFALKSVERACRRHVEHKDQGNCHPDQESDIKEIEPFSSPQSLVSMDSFLFTINDLREMTSFLPESLSNVDLHHLPLLFVLDNDKDGLFSYDDLQQFIAWSMEAVPKEISIDDLMDVLRGRAVLRCWYVCCMESQKGGDGIKEGIVLGKDENVDTLESREYFTHWVLKLLHTIDNDTFSLKSIIPSLPLLPKPNESNTMATNELFGVPGENSSVAHIGGNETREEQSTLKVNCKKGYWCNVYDEQPQISLESTGGNVLLSTPCEDYSLFLKEEKRKWNEEDSEKYSSEKGFGIEALKELYEDLMVSELYGLSFWGFCQILNPYSAEKVEKAASLERKDATILWMSAEAAVSDQLQLIRNMSAESEPVTSFFATVESVEGFLMCFCNAYWNTLKCFGLNPSNGGSVV</sequence>
<protein>
    <submittedName>
        <fullName evidence="1">Uncharacterized protein</fullName>
    </submittedName>
</protein>